<protein>
    <submittedName>
        <fullName evidence="1">Uncharacterized protein</fullName>
    </submittedName>
</protein>
<dbReference type="EMBL" id="CM016560">
    <property type="protein sequence ID" value="TKV92997.1"/>
    <property type="molecule type" value="Genomic_DNA"/>
</dbReference>
<reference evidence="1" key="1">
    <citation type="submission" date="2019-03" db="EMBL/GenBank/DDBJ databases">
        <title>WGS assembly of Setaria viridis.</title>
        <authorList>
            <person name="Huang P."/>
            <person name="Jenkins J."/>
            <person name="Grimwood J."/>
            <person name="Barry K."/>
            <person name="Healey A."/>
            <person name="Mamidi S."/>
            <person name="Sreedasyam A."/>
            <person name="Shu S."/>
            <person name="Feldman M."/>
            <person name="Wu J."/>
            <person name="Yu Y."/>
            <person name="Chen C."/>
            <person name="Johnson J."/>
            <person name="Rokhsar D."/>
            <person name="Baxter I."/>
            <person name="Schmutz J."/>
            <person name="Brutnell T."/>
            <person name="Kellogg E."/>
        </authorList>
    </citation>
    <scope>NUCLEOTIDE SEQUENCE [LARGE SCALE GENOMIC DNA]</scope>
</reference>
<organism evidence="1 2">
    <name type="scientific">Setaria viridis</name>
    <name type="common">Green bristlegrass</name>
    <name type="synonym">Setaria italica subsp. viridis</name>
    <dbReference type="NCBI Taxonomy" id="4556"/>
    <lineage>
        <taxon>Eukaryota</taxon>
        <taxon>Viridiplantae</taxon>
        <taxon>Streptophyta</taxon>
        <taxon>Embryophyta</taxon>
        <taxon>Tracheophyta</taxon>
        <taxon>Spermatophyta</taxon>
        <taxon>Magnoliopsida</taxon>
        <taxon>Liliopsida</taxon>
        <taxon>Poales</taxon>
        <taxon>Poaceae</taxon>
        <taxon>PACMAD clade</taxon>
        <taxon>Panicoideae</taxon>
        <taxon>Panicodae</taxon>
        <taxon>Paniceae</taxon>
        <taxon>Cenchrinae</taxon>
        <taxon>Setaria</taxon>
    </lineage>
</organism>
<dbReference type="Proteomes" id="UP000298652">
    <property type="component" value="Chromosome 9"/>
</dbReference>
<accession>A0A4U6SVM3</accession>
<dbReference type="AlphaFoldDB" id="A0A4U6SVM3"/>
<keyword evidence="2" id="KW-1185">Reference proteome</keyword>
<gene>
    <name evidence="1" type="ORF">SEVIR_9G198100v2</name>
</gene>
<sequence>MKNVLHGFILQEINNINREYCLPLSKGLQQFLQDHLNNVSSKMLNREFTSEISLLRYADTTLEQVPRTLRESFDEHVCRIGESIENNLEYARMFSSDLALKIQEANECATQYQDEKISMNDREMIMGALSHLLAVPKQRNEIMIRLKLMESKLTAQMMMLKGYRESIRFVLHELSQHSTYRRTVLETPSGFAIFDGNEDVFRRPQPYLLQLCSWGFYVLFLYLA</sequence>
<evidence type="ECO:0000313" key="1">
    <source>
        <dbReference type="EMBL" id="TKV92997.1"/>
    </source>
</evidence>
<proteinExistence type="predicted"/>
<dbReference type="Gramene" id="TKV92997">
    <property type="protein sequence ID" value="TKV92997"/>
    <property type="gene ID" value="SEVIR_9G198100v2"/>
</dbReference>
<dbReference type="OMA" id="IQEANEC"/>
<evidence type="ECO:0000313" key="2">
    <source>
        <dbReference type="Proteomes" id="UP000298652"/>
    </source>
</evidence>
<name>A0A4U6SVM3_SETVI</name>